<evidence type="ECO:0000313" key="3">
    <source>
        <dbReference type="Proteomes" id="UP000502928"/>
    </source>
</evidence>
<gene>
    <name evidence="2" type="ORF">GVT53_19745</name>
</gene>
<feature type="region of interest" description="Disordered" evidence="1">
    <location>
        <begin position="70"/>
        <end position="104"/>
    </location>
</feature>
<sequence>MSSDKKDIRKLLRKYGYAIPKEVDEIKSFEEKFGNEFVSPVKWPKIEDIINGDETSINPKILPIQSSGENKAARNLAMAARDGKKISKKDREEMDKDKRNARKK</sequence>
<dbReference type="Proteomes" id="UP000502928">
    <property type="component" value="Chromosome"/>
</dbReference>
<dbReference type="EMBL" id="CP049616">
    <property type="protein sequence ID" value="QII46817.1"/>
    <property type="molecule type" value="Genomic_DNA"/>
</dbReference>
<keyword evidence="3" id="KW-1185">Reference proteome</keyword>
<dbReference type="KEGG" id="mut:GVT53_19745"/>
<name>A0A6G7J8R4_9FLAO</name>
<accession>A0A6G7J8R4</accession>
<evidence type="ECO:0000256" key="1">
    <source>
        <dbReference type="SAM" id="MobiDB-lite"/>
    </source>
</evidence>
<dbReference type="AlphaFoldDB" id="A0A6G7J8R4"/>
<protein>
    <submittedName>
        <fullName evidence="2">Uncharacterized protein</fullName>
    </submittedName>
</protein>
<proteinExistence type="predicted"/>
<organism evidence="2 3">
    <name type="scientific">Flagellimonas oceani</name>
    <dbReference type="NCBI Taxonomy" id="2698672"/>
    <lineage>
        <taxon>Bacteria</taxon>
        <taxon>Pseudomonadati</taxon>
        <taxon>Bacteroidota</taxon>
        <taxon>Flavobacteriia</taxon>
        <taxon>Flavobacteriales</taxon>
        <taxon>Flavobacteriaceae</taxon>
        <taxon>Flagellimonas</taxon>
    </lineage>
</organism>
<evidence type="ECO:0000313" key="2">
    <source>
        <dbReference type="EMBL" id="QII46817.1"/>
    </source>
</evidence>
<reference evidence="2 3" key="1">
    <citation type="submission" date="2020-02" db="EMBL/GenBank/DDBJ databases">
        <title>Complete genome of Muricauda sp. 501str8.</title>
        <authorList>
            <person name="Dong B."/>
            <person name="Zhu S."/>
            <person name="Yang J."/>
            <person name="Chen J."/>
        </authorList>
    </citation>
    <scope>NUCLEOTIDE SEQUENCE [LARGE SCALE GENOMIC DNA]</scope>
    <source>
        <strain evidence="2 3">501str8</strain>
    </source>
</reference>
<dbReference type="RefSeq" id="WP_166250187.1">
    <property type="nucleotide sequence ID" value="NZ_CP049616.1"/>
</dbReference>
<feature type="compositionally biased region" description="Basic and acidic residues" evidence="1">
    <location>
        <begin position="81"/>
        <end position="98"/>
    </location>
</feature>